<evidence type="ECO:0000313" key="2">
    <source>
        <dbReference type="EMBL" id="QAX79946.1"/>
    </source>
</evidence>
<dbReference type="EMBL" id="CP032487">
    <property type="protein sequence ID" value="QAX79946.1"/>
    <property type="molecule type" value="Genomic_DNA"/>
</dbReference>
<feature type="transmembrane region" description="Helical" evidence="1">
    <location>
        <begin position="20"/>
        <end position="39"/>
    </location>
</feature>
<reference evidence="3" key="1">
    <citation type="submission" date="2018-09" db="EMBL/GenBank/DDBJ databases">
        <title>Yersinia hibernicus sp. nov.</title>
        <authorList>
            <person name="Nguyen S.V."/>
            <person name="Mundanda D.M."/>
            <person name="Anes J."/>
            <person name="Fanning S."/>
        </authorList>
    </citation>
    <scope>NUCLEOTIDE SEQUENCE [LARGE SCALE GENOMIC DNA]</scope>
    <source>
        <strain evidence="3">CFS1934</strain>
    </source>
</reference>
<accession>A0ABX5R2V0</accession>
<evidence type="ECO:0000256" key="1">
    <source>
        <dbReference type="SAM" id="Phobius"/>
    </source>
</evidence>
<protein>
    <submittedName>
        <fullName evidence="2">Uncharacterized protein</fullName>
    </submittedName>
</protein>
<organism evidence="2 3">
    <name type="scientific">Yersinia hibernica</name>
    <dbReference type="NCBI Taxonomy" id="2339259"/>
    <lineage>
        <taxon>Bacteria</taxon>
        <taxon>Pseudomonadati</taxon>
        <taxon>Pseudomonadota</taxon>
        <taxon>Gammaproteobacteria</taxon>
        <taxon>Enterobacterales</taxon>
        <taxon>Yersiniaceae</taxon>
        <taxon>Yersinia</taxon>
    </lineage>
</organism>
<gene>
    <name evidence="2" type="ORF">D5F51_16175</name>
</gene>
<sequence length="72" mass="8732">MLNNDVSVFRKYKQSRFDFLFIKMLIFYFVFVLFIFVHGDLAVNLFLLFYFMVLLGFCFPCCFVVGEFLFYS</sequence>
<dbReference type="Proteomes" id="UP000288804">
    <property type="component" value="Chromosome"/>
</dbReference>
<feature type="transmembrane region" description="Helical" evidence="1">
    <location>
        <begin position="45"/>
        <end position="71"/>
    </location>
</feature>
<keyword evidence="1" id="KW-1133">Transmembrane helix</keyword>
<proteinExistence type="predicted"/>
<keyword evidence="1" id="KW-0812">Transmembrane</keyword>
<evidence type="ECO:0000313" key="3">
    <source>
        <dbReference type="Proteomes" id="UP000288804"/>
    </source>
</evidence>
<keyword evidence="1" id="KW-0472">Membrane</keyword>
<name>A0ABX5R2V0_9GAMM</name>
<keyword evidence="3" id="KW-1185">Reference proteome</keyword>